<evidence type="ECO:0000313" key="10">
    <source>
        <dbReference type="Proteomes" id="UP000321513"/>
    </source>
</evidence>
<keyword evidence="10" id="KW-1185">Reference proteome</keyword>
<evidence type="ECO:0000256" key="5">
    <source>
        <dbReference type="ARBA" id="ARBA00023136"/>
    </source>
</evidence>
<name>A0A512B7M6_9BACT</name>
<feature type="transmembrane region" description="Helical" evidence="6">
    <location>
        <begin position="435"/>
        <end position="460"/>
    </location>
</feature>
<feature type="transmembrane region" description="Helical" evidence="6">
    <location>
        <begin position="773"/>
        <end position="799"/>
    </location>
</feature>
<reference evidence="9 10" key="1">
    <citation type="submission" date="2019-07" db="EMBL/GenBank/DDBJ databases">
        <title>Whole genome shotgun sequence of Segetibacter aerophilus NBRC 106135.</title>
        <authorList>
            <person name="Hosoyama A."/>
            <person name="Uohara A."/>
            <person name="Ohji S."/>
            <person name="Ichikawa N."/>
        </authorList>
    </citation>
    <scope>NUCLEOTIDE SEQUENCE [LARGE SCALE GENOMIC DNA]</scope>
    <source>
        <strain evidence="9 10">NBRC 106135</strain>
    </source>
</reference>
<comment type="caution">
    <text evidence="9">The sequence shown here is derived from an EMBL/GenBank/DDBJ whole genome shotgun (WGS) entry which is preliminary data.</text>
</comment>
<dbReference type="PANTHER" id="PTHR30287:SF1">
    <property type="entry name" value="INNER MEMBRANE PROTEIN"/>
    <property type="match status" value="1"/>
</dbReference>
<feature type="transmembrane region" description="Helical" evidence="6">
    <location>
        <begin position="34"/>
        <end position="55"/>
    </location>
</feature>
<protein>
    <submittedName>
        <fullName evidence="9">Permease</fullName>
    </submittedName>
</protein>
<dbReference type="InterPro" id="IPR025857">
    <property type="entry name" value="MacB_PCD"/>
</dbReference>
<feature type="domain" description="MacB-like periplasmic core" evidence="8">
    <location>
        <begin position="35"/>
        <end position="239"/>
    </location>
</feature>
<dbReference type="AlphaFoldDB" id="A0A512B7M6"/>
<feature type="transmembrane region" description="Helical" evidence="6">
    <location>
        <begin position="487"/>
        <end position="506"/>
    </location>
</feature>
<gene>
    <name evidence="9" type="ORF">SAE01_04570</name>
</gene>
<keyword evidence="5 6" id="KW-0472">Membrane</keyword>
<evidence type="ECO:0000259" key="8">
    <source>
        <dbReference type="Pfam" id="PF12704"/>
    </source>
</evidence>
<keyword evidence="4 6" id="KW-1133">Transmembrane helix</keyword>
<evidence type="ECO:0000256" key="1">
    <source>
        <dbReference type="ARBA" id="ARBA00004651"/>
    </source>
</evidence>
<dbReference type="InterPro" id="IPR038766">
    <property type="entry name" value="Membrane_comp_ABC_pdt"/>
</dbReference>
<feature type="transmembrane region" description="Helical" evidence="6">
    <location>
        <begin position="819"/>
        <end position="838"/>
    </location>
</feature>
<keyword evidence="2" id="KW-1003">Cell membrane</keyword>
<organism evidence="9 10">
    <name type="scientific">Segetibacter aerophilus</name>
    <dbReference type="NCBI Taxonomy" id="670293"/>
    <lineage>
        <taxon>Bacteria</taxon>
        <taxon>Pseudomonadati</taxon>
        <taxon>Bacteroidota</taxon>
        <taxon>Chitinophagia</taxon>
        <taxon>Chitinophagales</taxon>
        <taxon>Chitinophagaceae</taxon>
        <taxon>Segetibacter</taxon>
    </lineage>
</organism>
<evidence type="ECO:0000313" key="9">
    <source>
        <dbReference type="EMBL" id="GEO07961.1"/>
    </source>
</evidence>
<keyword evidence="3 6" id="KW-0812">Transmembrane</keyword>
<dbReference type="Proteomes" id="UP000321513">
    <property type="component" value="Unassembled WGS sequence"/>
</dbReference>
<evidence type="ECO:0000259" key="7">
    <source>
        <dbReference type="Pfam" id="PF02687"/>
    </source>
</evidence>
<feature type="transmembrane region" description="Helical" evidence="6">
    <location>
        <begin position="411"/>
        <end position="429"/>
    </location>
</feature>
<dbReference type="Pfam" id="PF02687">
    <property type="entry name" value="FtsX"/>
    <property type="match status" value="2"/>
</dbReference>
<dbReference type="GO" id="GO:0005886">
    <property type="term" value="C:plasma membrane"/>
    <property type="evidence" value="ECO:0007669"/>
    <property type="project" value="UniProtKB-SubCell"/>
</dbReference>
<evidence type="ECO:0000256" key="4">
    <source>
        <dbReference type="ARBA" id="ARBA00022989"/>
    </source>
</evidence>
<feature type="domain" description="ABC3 transporter permease C-terminal" evidence="7">
    <location>
        <begin position="732"/>
        <end position="846"/>
    </location>
</feature>
<feature type="domain" description="ABC3 transporter permease C-terminal" evidence="7">
    <location>
        <begin position="272"/>
        <end position="391"/>
    </location>
</feature>
<feature type="transmembrane region" description="Helical" evidence="6">
    <location>
        <begin position="314"/>
        <end position="339"/>
    </location>
</feature>
<feature type="transmembrane region" description="Helical" evidence="6">
    <location>
        <begin position="728"/>
        <end position="752"/>
    </location>
</feature>
<feature type="transmembrane region" description="Helical" evidence="6">
    <location>
        <begin position="269"/>
        <end position="293"/>
    </location>
</feature>
<dbReference type="RefSeq" id="WP_218029050.1">
    <property type="nucleotide sequence ID" value="NZ_BJYT01000001.1"/>
</dbReference>
<evidence type="ECO:0000256" key="3">
    <source>
        <dbReference type="ARBA" id="ARBA00022692"/>
    </source>
</evidence>
<dbReference type="Pfam" id="PF12704">
    <property type="entry name" value="MacB_PCD"/>
    <property type="match status" value="1"/>
</dbReference>
<dbReference type="InterPro" id="IPR003838">
    <property type="entry name" value="ABC3_permease_C"/>
</dbReference>
<accession>A0A512B7M6</accession>
<evidence type="ECO:0000256" key="2">
    <source>
        <dbReference type="ARBA" id="ARBA00022475"/>
    </source>
</evidence>
<sequence length="854" mass="94280">MSNYKIDGAKAPFRAGGWLFLMAWRDSRRNFSRLLLFVSSIILGIAALVAIYSLGDNLRKDIDAQAAGLIGADLEISTSKAVEPTMKTLLDSLGDRKSEERSFASMVYFPKTQGTRLVQIKALKGDFPYYGALETTPVAAGASFRNTQSALVDKTLLLQYNAKVGDSVKIGQLSFVIAGALLKAPGQTGISASVAPTVYIPLSYLDATGLSQKGSRINYKYYYKYDKPVNIEQLVKTLEPRLDREGYNYNTIENQKENTGRSFSDLTKFLSLVGFIALLLGCIGVASAIHIYMKEKVGSIAILRCLGVKSMQAFLIYLIQIFGIGLIGSTLGAVIGTVIQQFLPVVLKDVIPVEITTSISWSAIGQGLLLGIFISVLFALLPLVSLRKISPLNTLRLSFTDSTAKRDKAKWPVYGLILLFIFFFTRQQLRDWKEAVFFTIGILVAFGILTAIAQLTMWFVRKFFPSSWSYLWRQGLANLYRPNNQTIILIVSIGLGTFFICTLFSIQSILLSRISLASSGNQPNMVLFDIQSAQKEPVTALTKEYHLPVLQQVPIVNMRLESINGRTAGTTNGKDSGLRRGAFTREYRVTYRDGLTASEKLTAGTWRPTVSPSNQTIYISVEDGWARRQKLKIGDTMVFNVQGAMVSTIIGSFREVDWSRVQTNFLVVFPKGVLEDAPQFNVLLTRVTSEEASARFQQAMVKSFPNVSIIDLGLVLKTLDDILGKIGFVIRFMAGFSIITGLIVLIASVLISKYQRIQESVLLRTLGASRRQILTITALEYFFLGALASLTGIVLSLFASWALAKYTFKTVFTINPLPLIIVFALICLLTVAIGLINIRGVLKRSPLEVLRGEG</sequence>
<evidence type="ECO:0000256" key="6">
    <source>
        <dbReference type="SAM" id="Phobius"/>
    </source>
</evidence>
<comment type="subcellular location">
    <subcellularLocation>
        <location evidence="1">Cell membrane</location>
        <topology evidence="1">Multi-pass membrane protein</topology>
    </subcellularLocation>
</comment>
<feature type="transmembrane region" description="Helical" evidence="6">
    <location>
        <begin position="359"/>
        <end position="386"/>
    </location>
</feature>
<dbReference type="EMBL" id="BJYT01000001">
    <property type="protein sequence ID" value="GEO07961.1"/>
    <property type="molecule type" value="Genomic_DNA"/>
</dbReference>
<proteinExistence type="predicted"/>
<dbReference type="PANTHER" id="PTHR30287">
    <property type="entry name" value="MEMBRANE COMPONENT OF PREDICTED ABC SUPERFAMILY METABOLITE UPTAKE TRANSPORTER"/>
    <property type="match status" value="1"/>
</dbReference>